<organism evidence="4 5">
    <name type="scientific">Halobacillus litoralis</name>
    <dbReference type="NCBI Taxonomy" id="45668"/>
    <lineage>
        <taxon>Bacteria</taxon>
        <taxon>Bacillati</taxon>
        <taxon>Bacillota</taxon>
        <taxon>Bacilli</taxon>
        <taxon>Bacillales</taxon>
        <taxon>Bacillaceae</taxon>
        <taxon>Halobacillus</taxon>
    </lineage>
</organism>
<sequence>MFENVMLILLAILVLLMFAVPAFITFRLYFHDKRQDEHSILRNYPILGKARYVLEKMGPELRQYLYNEDNSGKPFNRREFTFVNVAGKYNSRMIGFGSNRDFESNGYYIANTLFPTQYEELRVVQEPKIKTYLYEIDENKLFTRKEHRKEDKLDPFYLPEEDQIVIGENTVKHPFKTRGLIGQSAMSFGSLGDHAITALSKGLGMAGGTWMNTGEGSLTSYHLKGDVDVIMQIGPGLFGVRTKDGDFSWEEFKKKAEVEQVKAFELKLGQGAKTRGGHVAAKKVTEEIATIRDVEPHEDIDSPNRFHQFDNVKEMLSFIQELREIGGKPVGIKIVVGAEDEVEDMIKIMSEEQSVPDFITVDGGNGGTGASYFELADSAGLPTFAALPLVHDLMIKYQIRDKTHIIASGQLVTPDKIAMALSLGADMVNIARGFMISVGCILAEVCHTNNCPVGVATTDPKLQKALEIEEKKYRTCNYLVSLREGLYNLAIAAGVDTPRKFARQHIKYKKELSQIHSVSDHLSTSNHDDVRNEKKY</sequence>
<accession>A0A410MC95</accession>
<dbReference type="PANTHER" id="PTHR43819:SF1">
    <property type="entry name" value="ARCHAEAL-TYPE GLUTAMATE SYNTHASE [NADPH]"/>
    <property type="match status" value="1"/>
</dbReference>
<proteinExistence type="inferred from homology"/>
<evidence type="ECO:0000259" key="3">
    <source>
        <dbReference type="Pfam" id="PF01645"/>
    </source>
</evidence>
<dbReference type="CDD" id="cd02808">
    <property type="entry name" value="GltS_FMN"/>
    <property type="match status" value="1"/>
</dbReference>
<evidence type="ECO:0000313" key="4">
    <source>
        <dbReference type="EMBL" id="QAS52276.1"/>
    </source>
</evidence>
<evidence type="ECO:0000313" key="5">
    <source>
        <dbReference type="Proteomes" id="UP000287756"/>
    </source>
</evidence>
<gene>
    <name evidence="4" type="ORF">HLI_08545</name>
</gene>
<dbReference type="Gene3D" id="3.20.20.70">
    <property type="entry name" value="Aldolase class I"/>
    <property type="match status" value="1"/>
</dbReference>
<reference evidence="4 5" key="1">
    <citation type="submission" date="2018-01" db="EMBL/GenBank/DDBJ databases">
        <title>The whole genome sequencing and assembly of Halobacillus litoralis ERB031 strain.</title>
        <authorList>
            <person name="Lee S.-J."/>
            <person name="Park M.-K."/>
            <person name="Kim J.-Y."/>
            <person name="Lee Y.-J."/>
            <person name="Yi H."/>
            <person name="Bahn Y.-S."/>
            <person name="Kim J.F."/>
            <person name="Lee D.-W."/>
        </authorList>
    </citation>
    <scope>NUCLEOTIDE SEQUENCE [LARGE SCALE GENOMIC DNA]</scope>
    <source>
        <strain evidence="4 5">ERB 031</strain>
    </source>
</reference>
<dbReference type="Pfam" id="PF01645">
    <property type="entry name" value="Glu_synthase"/>
    <property type="match status" value="1"/>
</dbReference>
<dbReference type="InterPro" id="IPR002932">
    <property type="entry name" value="Glu_synthdom"/>
</dbReference>
<evidence type="ECO:0000256" key="1">
    <source>
        <dbReference type="ARBA" id="ARBA00009716"/>
    </source>
</evidence>
<dbReference type="GO" id="GO:0006537">
    <property type="term" value="P:glutamate biosynthetic process"/>
    <property type="evidence" value="ECO:0007669"/>
    <property type="project" value="InterPro"/>
</dbReference>
<dbReference type="EMBL" id="CP026118">
    <property type="protein sequence ID" value="QAS52276.1"/>
    <property type="molecule type" value="Genomic_DNA"/>
</dbReference>
<dbReference type="PANTHER" id="PTHR43819">
    <property type="entry name" value="ARCHAEAL-TYPE GLUTAMATE SYNTHASE [NADPH]"/>
    <property type="match status" value="1"/>
</dbReference>
<dbReference type="AlphaFoldDB" id="A0A410MC95"/>
<dbReference type="InterPro" id="IPR027283">
    <property type="entry name" value="YerD"/>
</dbReference>
<dbReference type="GO" id="GO:0015930">
    <property type="term" value="F:glutamate synthase activity"/>
    <property type="evidence" value="ECO:0007669"/>
    <property type="project" value="InterPro"/>
</dbReference>
<dbReference type="PIRSF" id="PIRSF500060">
    <property type="entry name" value="UCP500060"/>
    <property type="match status" value="1"/>
</dbReference>
<dbReference type="RefSeq" id="WP_128524568.1">
    <property type="nucleotide sequence ID" value="NZ_CP026118.1"/>
</dbReference>
<dbReference type="Proteomes" id="UP000287756">
    <property type="component" value="Chromosome"/>
</dbReference>
<name>A0A410MC95_9BACI</name>
<feature type="domain" description="Glutamate synthase" evidence="3">
    <location>
        <begin position="134"/>
        <end position="495"/>
    </location>
</feature>
<dbReference type="OrthoDB" id="9758182at2"/>
<dbReference type="InterPro" id="IPR024188">
    <property type="entry name" value="GltB"/>
</dbReference>
<dbReference type="PIRSF" id="PIRSF006429">
    <property type="entry name" value="GOGAT_lg_2"/>
    <property type="match status" value="1"/>
</dbReference>
<comment type="similarity">
    <text evidence="1 2">Belongs to the glutamate synthase family.</text>
</comment>
<dbReference type="InterPro" id="IPR013785">
    <property type="entry name" value="Aldolase_TIM"/>
</dbReference>
<protein>
    <recommendedName>
        <fullName evidence="3">Glutamate synthase domain-containing protein</fullName>
    </recommendedName>
</protein>
<dbReference type="KEGG" id="hli:HLI_08545"/>
<evidence type="ECO:0000256" key="2">
    <source>
        <dbReference type="PIRNR" id="PIRNR006429"/>
    </source>
</evidence>
<dbReference type="SUPFAM" id="SSF51395">
    <property type="entry name" value="FMN-linked oxidoreductases"/>
    <property type="match status" value="1"/>
</dbReference>